<name>A0A1J1IWS1_9DIPT</name>
<dbReference type="PANTHER" id="PTHR10380">
    <property type="entry name" value="CUTICLE PROTEIN"/>
    <property type="match status" value="1"/>
</dbReference>
<keyword evidence="3" id="KW-0732">Signal</keyword>
<feature type="signal peptide" evidence="3">
    <location>
        <begin position="1"/>
        <end position="16"/>
    </location>
</feature>
<dbReference type="GO" id="GO:0008010">
    <property type="term" value="F:structural constituent of chitin-based larval cuticle"/>
    <property type="evidence" value="ECO:0007669"/>
    <property type="project" value="TreeGrafter"/>
</dbReference>
<evidence type="ECO:0000256" key="2">
    <source>
        <dbReference type="PROSITE-ProRule" id="PRU00497"/>
    </source>
</evidence>
<dbReference type="InterPro" id="IPR050468">
    <property type="entry name" value="Cuticle_Struct_Prot"/>
</dbReference>
<dbReference type="EMBL" id="CVRI01000059">
    <property type="protein sequence ID" value="CRL03001.1"/>
    <property type="molecule type" value="Genomic_DNA"/>
</dbReference>
<evidence type="ECO:0000313" key="4">
    <source>
        <dbReference type="EMBL" id="CRL03001.1"/>
    </source>
</evidence>
<proteinExistence type="predicted"/>
<feature type="chain" id="PRO_5012091346" evidence="3">
    <location>
        <begin position="17"/>
        <end position="101"/>
    </location>
</feature>
<keyword evidence="1 2" id="KW-0193">Cuticle</keyword>
<dbReference type="Proteomes" id="UP000183832">
    <property type="component" value="Unassembled WGS sequence"/>
</dbReference>
<dbReference type="GO" id="GO:0062129">
    <property type="term" value="C:chitin-based extracellular matrix"/>
    <property type="evidence" value="ECO:0007669"/>
    <property type="project" value="TreeGrafter"/>
</dbReference>
<evidence type="ECO:0000256" key="3">
    <source>
        <dbReference type="SAM" id="SignalP"/>
    </source>
</evidence>
<dbReference type="PROSITE" id="PS51155">
    <property type="entry name" value="CHIT_BIND_RR_2"/>
    <property type="match status" value="1"/>
</dbReference>
<evidence type="ECO:0000313" key="5">
    <source>
        <dbReference type="Proteomes" id="UP000183832"/>
    </source>
</evidence>
<dbReference type="OrthoDB" id="7255276at2759"/>
<dbReference type="STRING" id="568069.A0A1J1IWS1"/>
<organism evidence="4 5">
    <name type="scientific">Clunio marinus</name>
    <dbReference type="NCBI Taxonomy" id="568069"/>
    <lineage>
        <taxon>Eukaryota</taxon>
        <taxon>Metazoa</taxon>
        <taxon>Ecdysozoa</taxon>
        <taxon>Arthropoda</taxon>
        <taxon>Hexapoda</taxon>
        <taxon>Insecta</taxon>
        <taxon>Pterygota</taxon>
        <taxon>Neoptera</taxon>
        <taxon>Endopterygota</taxon>
        <taxon>Diptera</taxon>
        <taxon>Nematocera</taxon>
        <taxon>Chironomoidea</taxon>
        <taxon>Chironomidae</taxon>
        <taxon>Clunio</taxon>
    </lineage>
</organism>
<dbReference type="PANTHER" id="PTHR10380:SF218">
    <property type="entry name" value="ADULT CUTICLE PROTEIN 65AA-RELATED"/>
    <property type="match status" value="1"/>
</dbReference>
<sequence>MKFLLLFVVAIAVTLASPERKEEVVTTQNGVGLGGYSFAYETKDGQVREEHGNMKNNETEDGVMYVRGTYSFVGDDGQTYTVSYIIDENGFQPSPPHIPKD</sequence>
<accession>A0A1J1IWS1</accession>
<dbReference type="AlphaFoldDB" id="A0A1J1IWS1"/>
<keyword evidence="5" id="KW-1185">Reference proteome</keyword>
<reference evidence="4 5" key="1">
    <citation type="submission" date="2015-04" db="EMBL/GenBank/DDBJ databases">
        <authorList>
            <person name="Syromyatnikov M.Y."/>
            <person name="Popov V.N."/>
        </authorList>
    </citation>
    <scope>NUCLEOTIDE SEQUENCE [LARGE SCALE GENOMIC DNA]</scope>
</reference>
<gene>
    <name evidence="4" type="ORF">CLUMA_CG016579</name>
</gene>
<dbReference type="PRINTS" id="PR00947">
    <property type="entry name" value="CUTICLE"/>
</dbReference>
<dbReference type="InterPro" id="IPR000618">
    <property type="entry name" value="Insect_cuticle"/>
</dbReference>
<evidence type="ECO:0000256" key="1">
    <source>
        <dbReference type="ARBA" id="ARBA00022460"/>
    </source>
</evidence>
<protein>
    <submittedName>
        <fullName evidence="4">CLUMA_CG016579, isoform A</fullName>
    </submittedName>
</protein>
<dbReference type="Pfam" id="PF00379">
    <property type="entry name" value="Chitin_bind_4"/>
    <property type="match status" value="1"/>
</dbReference>